<proteinExistence type="predicted"/>
<gene>
    <name evidence="1" type="ORF">UFOPK2254_00988</name>
    <name evidence="2" type="ORF">UFOPK2646_00457</name>
    <name evidence="3" type="ORF">UFOPK3241_00658</name>
    <name evidence="4" type="ORF">UFOPK3937_00811</name>
    <name evidence="5" type="ORF">UFOPK4401_00860</name>
</gene>
<evidence type="ECO:0000313" key="4">
    <source>
        <dbReference type="EMBL" id="CAB4982506.1"/>
    </source>
</evidence>
<evidence type="ECO:0000313" key="3">
    <source>
        <dbReference type="EMBL" id="CAB4842450.1"/>
    </source>
</evidence>
<sequence>MNKRFFATLGTVILGAAVIAGIGTYVASAKNDSRVLAATAAGTLDTPQGTLPHYTLDIQAYPDSMFGGHGANGGAHPDWVSYGDITNFEVPAHSAITITVTNYDGGETLNNDYFGKVRGTIDGSATLNGVRITSVAPDHVGHTFTVHGIASKQSELFFSVPMQAVAEEDMPEEGYTKTPNVTVFTVITGDAGEYIWNCEYPCGDGTVAKFGNAMSSMGYMSGHFNVVQG</sequence>
<dbReference type="EMBL" id="CAEZWO010000099">
    <property type="protein sequence ID" value="CAB4665321.1"/>
    <property type="molecule type" value="Genomic_DNA"/>
</dbReference>
<name>A0A6J7VGU2_9ZZZZ</name>
<reference evidence="5" key="1">
    <citation type="submission" date="2020-05" db="EMBL/GenBank/DDBJ databases">
        <authorList>
            <person name="Chiriac C."/>
            <person name="Salcher M."/>
            <person name="Ghai R."/>
            <person name="Kavagutti S V."/>
        </authorList>
    </citation>
    <scope>NUCLEOTIDE SEQUENCE</scope>
</reference>
<dbReference type="EMBL" id="CAFBOJ010000083">
    <property type="protein sequence ID" value="CAB4982506.1"/>
    <property type="molecule type" value="Genomic_DNA"/>
</dbReference>
<dbReference type="EMBL" id="CAEZYB010000036">
    <property type="protein sequence ID" value="CAB4700865.1"/>
    <property type="molecule type" value="Genomic_DNA"/>
</dbReference>
<dbReference type="EMBL" id="CAFAZX010000028">
    <property type="protein sequence ID" value="CAB4842450.1"/>
    <property type="molecule type" value="Genomic_DNA"/>
</dbReference>
<accession>A0A6J7VGU2</accession>
<evidence type="ECO:0000313" key="2">
    <source>
        <dbReference type="EMBL" id="CAB4700865.1"/>
    </source>
</evidence>
<evidence type="ECO:0000313" key="1">
    <source>
        <dbReference type="EMBL" id="CAB4665321.1"/>
    </source>
</evidence>
<organism evidence="5">
    <name type="scientific">freshwater metagenome</name>
    <dbReference type="NCBI Taxonomy" id="449393"/>
    <lineage>
        <taxon>unclassified sequences</taxon>
        <taxon>metagenomes</taxon>
        <taxon>ecological metagenomes</taxon>
    </lineage>
</organism>
<evidence type="ECO:0000313" key="5">
    <source>
        <dbReference type="EMBL" id="CAB5075968.1"/>
    </source>
</evidence>
<protein>
    <submittedName>
        <fullName evidence="5">Unannotated protein</fullName>
    </submittedName>
</protein>
<dbReference type="AlphaFoldDB" id="A0A6J7VGU2"/>
<dbReference type="EMBL" id="CAFBRB010000089">
    <property type="protein sequence ID" value="CAB5075968.1"/>
    <property type="molecule type" value="Genomic_DNA"/>
</dbReference>